<proteinExistence type="inferred from homology"/>
<keyword evidence="4" id="KW-0489">Methyltransferase</keyword>
<dbReference type="SUPFAM" id="SSF53335">
    <property type="entry name" value="S-adenosyl-L-methionine-dependent methyltransferases"/>
    <property type="match status" value="1"/>
</dbReference>
<evidence type="ECO:0000313" key="5">
    <source>
        <dbReference type="Proteomes" id="UP000017819"/>
    </source>
</evidence>
<evidence type="ECO:0000313" key="4">
    <source>
        <dbReference type="EMBL" id="ESR23529.1"/>
    </source>
</evidence>
<gene>
    <name evidence="4" type="ORF">N177_3597</name>
</gene>
<dbReference type="eggNOG" id="COG2518">
    <property type="taxonomic scope" value="Bacteria"/>
</dbReference>
<dbReference type="Proteomes" id="UP000017819">
    <property type="component" value="Unassembled WGS sequence"/>
</dbReference>
<comment type="caution">
    <text evidence="4">The sequence shown here is derived from an EMBL/GenBank/DDBJ whole genome shotgun (WGS) entry which is preliminary data.</text>
</comment>
<dbReference type="Pfam" id="PF01135">
    <property type="entry name" value="PCMT"/>
    <property type="match status" value="1"/>
</dbReference>
<dbReference type="EMBL" id="AWXZ01000039">
    <property type="protein sequence ID" value="ESR23529.1"/>
    <property type="molecule type" value="Genomic_DNA"/>
</dbReference>
<dbReference type="GO" id="GO:0004719">
    <property type="term" value="F:protein-L-isoaspartate (D-aspartate) O-methyltransferase activity"/>
    <property type="evidence" value="ECO:0007669"/>
    <property type="project" value="InterPro"/>
</dbReference>
<keyword evidence="4" id="KW-0808">Transferase</keyword>
<dbReference type="GO" id="GO:0005737">
    <property type="term" value="C:cytoplasm"/>
    <property type="evidence" value="ECO:0007669"/>
    <property type="project" value="TreeGrafter"/>
</dbReference>
<dbReference type="PANTHER" id="PTHR11579">
    <property type="entry name" value="PROTEIN-L-ISOASPARTATE O-METHYLTRANSFERASE"/>
    <property type="match status" value="1"/>
</dbReference>
<dbReference type="InterPro" id="IPR000682">
    <property type="entry name" value="PCMT"/>
</dbReference>
<dbReference type="Gene3D" id="3.40.50.150">
    <property type="entry name" value="Vaccinia Virus protein VP39"/>
    <property type="match status" value="1"/>
</dbReference>
<dbReference type="STRING" id="631454.N177_3597"/>
<reference evidence="4 5" key="1">
    <citation type="journal article" date="2014" name="Genome Announc.">
        <title>Draft Genome Sequence of Lutibaculum baratangense Strain AMV1T, Isolated from a Mud Volcano in Andamans, India.</title>
        <authorList>
            <person name="Singh A."/>
            <person name="Sreenivas A."/>
            <person name="Sathyanarayana Reddy G."/>
            <person name="Pinnaka A.K."/>
            <person name="Shivaji S."/>
        </authorList>
    </citation>
    <scope>NUCLEOTIDE SEQUENCE [LARGE SCALE GENOMIC DNA]</scope>
    <source>
        <strain evidence="4 5">AMV1</strain>
    </source>
</reference>
<organism evidence="4 5">
    <name type="scientific">Lutibaculum baratangense AMV1</name>
    <dbReference type="NCBI Taxonomy" id="631454"/>
    <lineage>
        <taxon>Bacteria</taxon>
        <taxon>Pseudomonadati</taxon>
        <taxon>Pseudomonadota</taxon>
        <taxon>Alphaproteobacteria</taxon>
        <taxon>Hyphomicrobiales</taxon>
        <taxon>Tepidamorphaceae</taxon>
        <taxon>Lutibaculum</taxon>
    </lineage>
</organism>
<dbReference type="InterPro" id="IPR029063">
    <property type="entry name" value="SAM-dependent_MTases_sf"/>
</dbReference>
<comment type="similarity">
    <text evidence="1">Belongs to the methyltransferase superfamily. L-isoaspartyl/D-aspartyl protein methyltransferase family.</text>
</comment>
<dbReference type="AlphaFoldDB" id="V4RDS9"/>
<protein>
    <recommendedName>
        <fullName evidence="2">Protein-L-isoaspartate O-methyltransferase</fullName>
    </recommendedName>
    <alternativeName>
        <fullName evidence="3">Protein L-isoaspartyl methyltransferase</fullName>
    </alternativeName>
</protein>
<evidence type="ECO:0000256" key="2">
    <source>
        <dbReference type="ARBA" id="ARBA00013346"/>
    </source>
</evidence>
<sequence length="222" mass="24474">MSMMDFAESRMNMVKSQVRPSEVTDRRLLNALLNLPRERFVPASRRPMAYVDEDILLNDEGEPRWLLEPMHFARLVQLAEIGAGHLVLDVGCGTGYSTAVLGRLADSVVGLESDPALCQTAEALMIELGIDNVAIVEGDLREGYPSQGPYDVIILEGAVEEVPEGLFKQLRNGGRLVAPVIEGGIGKAMVFHSIDGDVSHRVVYDMNVHRLPGFERPKTFVF</sequence>
<dbReference type="CDD" id="cd02440">
    <property type="entry name" value="AdoMet_MTases"/>
    <property type="match status" value="1"/>
</dbReference>
<dbReference type="PANTHER" id="PTHR11579:SF18">
    <property type="entry name" value="PROTEIN-L-ISOASPARTATE O-METHYLTRANSFERASE"/>
    <property type="match status" value="1"/>
</dbReference>
<evidence type="ECO:0000256" key="3">
    <source>
        <dbReference type="ARBA" id="ARBA00030757"/>
    </source>
</evidence>
<evidence type="ECO:0000256" key="1">
    <source>
        <dbReference type="ARBA" id="ARBA00005369"/>
    </source>
</evidence>
<dbReference type="GO" id="GO:0032259">
    <property type="term" value="P:methylation"/>
    <property type="evidence" value="ECO:0007669"/>
    <property type="project" value="UniProtKB-KW"/>
</dbReference>
<keyword evidence="5" id="KW-1185">Reference proteome</keyword>
<accession>V4RDS9</accession>
<name>V4RDS9_9HYPH</name>